<organism evidence="2 3">
    <name type="scientific">Streptomyces spectabilis</name>
    <dbReference type="NCBI Taxonomy" id="68270"/>
    <lineage>
        <taxon>Bacteria</taxon>
        <taxon>Bacillati</taxon>
        <taxon>Actinomycetota</taxon>
        <taxon>Actinomycetes</taxon>
        <taxon>Kitasatosporales</taxon>
        <taxon>Streptomycetaceae</taxon>
        <taxon>Streptomyces</taxon>
    </lineage>
</organism>
<dbReference type="Pfam" id="PF01526">
    <property type="entry name" value="DDE_Tnp_Tn3"/>
    <property type="match status" value="1"/>
</dbReference>
<dbReference type="InterPro" id="IPR036162">
    <property type="entry name" value="Resolvase-like_N_sf"/>
</dbReference>
<dbReference type="GO" id="GO:0000150">
    <property type="term" value="F:DNA strand exchange activity"/>
    <property type="evidence" value="ECO:0007669"/>
    <property type="project" value="InterPro"/>
</dbReference>
<proteinExistence type="predicted"/>
<dbReference type="EMBL" id="JACHJD010000039">
    <property type="protein sequence ID" value="MBB5109795.1"/>
    <property type="molecule type" value="Genomic_DNA"/>
</dbReference>
<keyword evidence="3" id="KW-1185">Reference proteome</keyword>
<dbReference type="Gene3D" id="3.40.50.1390">
    <property type="entry name" value="Resolvase, N-terminal catalytic domain"/>
    <property type="match status" value="1"/>
</dbReference>
<comment type="caution">
    <text evidence="2">The sequence shown here is derived from an EMBL/GenBank/DDBJ whole genome shotgun (WGS) entry which is preliminary data.</text>
</comment>
<dbReference type="RefSeq" id="WP_184926803.1">
    <property type="nucleotide sequence ID" value="NZ_BMSQ01000045.1"/>
</dbReference>
<dbReference type="InterPro" id="IPR002513">
    <property type="entry name" value="Tn3_Tnp_DDE_dom"/>
</dbReference>
<dbReference type="GO" id="GO:0003677">
    <property type="term" value="F:DNA binding"/>
    <property type="evidence" value="ECO:0007669"/>
    <property type="project" value="InterPro"/>
</dbReference>
<reference evidence="2 3" key="1">
    <citation type="submission" date="2020-08" db="EMBL/GenBank/DDBJ databases">
        <title>Genomic Encyclopedia of Type Strains, Phase III (KMG-III): the genomes of soil and plant-associated and newly described type strains.</title>
        <authorList>
            <person name="Whitman W."/>
        </authorList>
    </citation>
    <scope>NUCLEOTIDE SEQUENCE [LARGE SCALE GENOMIC DNA]</scope>
    <source>
        <strain evidence="2 3">CECT 3146</strain>
    </source>
</reference>
<dbReference type="AlphaFoldDB" id="A0A7W8F0J0"/>
<evidence type="ECO:0000313" key="3">
    <source>
        <dbReference type="Proteomes" id="UP000549009"/>
    </source>
</evidence>
<dbReference type="Proteomes" id="UP000549009">
    <property type="component" value="Unassembled WGS sequence"/>
</dbReference>
<feature type="domain" description="Tn3 transposase DDE" evidence="1">
    <location>
        <begin position="122"/>
        <end position="263"/>
    </location>
</feature>
<accession>A0A7W8F0J0</accession>
<evidence type="ECO:0000259" key="1">
    <source>
        <dbReference type="Pfam" id="PF01526"/>
    </source>
</evidence>
<gene>
    <name evidence="2" type="ORF">FHS40_008925</name>
</gene>
<sequence>MSSQTDVLIYMDVRCVPESARNEFTPAAEAYAAAHEWTVRELIVDDEPRVVSRRGRPGWQKLKGMVGSPDVRVDSVIAPSEDRLAESPGDMNVLKAWAERHEIFLRFVRPAAWTPGAAKAMALLQVPRDAASSSLSEAGQNVIDWGLIETRFRDLIQVAISVREGAISSTLLLKRLRSGSKKNAHYMAFREVGCAIRTVQLLTYLSDPSMRRRVTAATNKVDSYNAVAEWLHFGNGGVIADNDPVEQEKAAKFLSLLTNCVIF</sequence>
<name>A0A7W8F0J0_STRST</name>
<dbReference type="GO" id="GO:0006313">
    <property type="term" value="P:DNA transposition"/>
    <property type="evidence" value="ECO:0007669"/>
    <property type="project" value="InterPro"/>
</dbReference>
<dbReference type="GO" id="GO:0004803">
    <property type="term" value="F:transposase activity"/>
    <property type="evidence" value="ECO:0007669"/>
    <property type="project" value="InterPro"/>
</dbReference>
<protein>
    <recommendedName>
        <fullName evidence="1">Tn3 transposase DDE domain-containing protein</fullName>
    </recommendedName>
</protein>
<evidence type="ECO:0000313" key="2">
    <source>
        <dbReference type="EMBL" id="MBB5109795.1"/>
    </source>
</evidence>